<reference evidence="23" key="1">
    <citation type="submission" date="2025-08" db="UniProtKB">
        <authorList>
            <consortium name="Ensembl"/>
        </authorList>
    </citation>
    <scope>IDENTIFICATION</scope>
</reference>
<keyword evidence="14 20" id="KW-0407">Ion channel</keyword>
<dbReference type="InterPro" id="IPR036719">
    <property type="entry name" value="Neuro-gated_channel_TM_sf"/>
</dbReference>
<feature type="transmembrane region" description="Helical" evidence="20">
    <location>
        <begin position="223"/>
        <end position="245"/>
    </location>
</feature>
<dbReference type="FunFam" id="2.70.170.10:FF:000017">
    <property type="entry name" value="5-hydroxytryptamine receptor 3A"/>
    <property type="match status" value="1"/>
</dbReference>
<evidence type="ECO:0000256" key="9">
    <source>
        <dbReference type="ARBA" id="ARBA00023157"/>
    </source>
</evidence>
<evidence type="ECO:0000256" key="17">
    <source>
        <dbReference type="ARBA" id="ARBA00036239"/>
    </source>
</evidence>
<evidence type="ECO:0000256" key="1">
    <source>
        <dbReference type="ARBA" id="ARBA00022448"/>
    </source>
</evidence>
<evidence type="ECO:0000256" key="6">
    <source>
        <dbReference type="ARBA" id="ARBA00023018"/>
    </source>
</evidence>
<feature type="domain" description="Neurotransmitter-gated ion-channel ligand-binding" evidence="21">
    <location>
        <begin position="3"/>
        <end position="159"/>
    </location>
</feature>
<dbReference type="PANTHER" id="PTHR18945">
    <property type="entry name" value="NEUROTRANSMITTER GATED ION CHANNEL"/>
    <property type="match status" value="1"/>
</dbReference>
<evidence type="ECO:0000256" key="15">
    <source>
        <dbReference type="ARBA" id="ARBA00034104"/>
    </source>
</evidence>
<keyword evidence="9" id="KW-1015">Disulfide bond</keyword>
<comment type="catalytic activity">
    <reaction evidence="18">
        <text>Ca(2+)(in) = Ca(2+)(out)</text>
        <dbReference type="Rhea" id="RHEA:29671"/>
        <dbReference type="ChEBI" id="CHEBI:29108"/>
    </reaction>
</comment>
<comment type="similarity">
    <text evidence="20">Belongs to the ligand-gated ion channel (TC 1.A.9) family.</text>
</comment>
<dbReference type="Pfam" id="PF02931">
    <property type="entry name" value="Neur_chan_LBD"/>
    <property type="match status" value="1"/>
</dbReference>
<dbReference type="Gene3D" id="1.20.58.390">
    <property type="entry name" value="Neurotransmitter-gated ion-channel transmembrane domain"/>
    <property type="match status" value="1"/>
</dbReference>
<evidence type="ECO:0000256" key="10">
    <source>
        <dbReference type="ARBA" id="ARBA00023170"/>
    </source>
</evidence>
<dbReference type="Ensembl" id="ENSEBUT00000023710.1">
    <property type="protein sequence ID" value="ENSEBUP00000023134.1"/>
    <property type="gene ID" value="ENSEBUG00000014251.1"/>
</dbReference>
<dbReference type="Pfam" id="PF02932">
    <property type="entry name" value="Neur_chan_memb"/>
    <property type="match status" value="1"/>
</dbReference>
<dbReference type="SUPFAM" id="SSF63712">
    <property type="entry name" value="Nicotinic receptor ligand binding domain-like"/>
    <property type="match status" value="1"/>
</dbReference>
<feature type="transmembrane region" description="Helical" evidence="20">
    <location>
        <begin position="196"/>
        <end position="217"/>
    </location>
</feature>
<keyword evidence="8 20" id="KW-0472">Membrane</keyword>
<accession>A0A8C4R0W6</accession>
<comment type="catalytic activity">
    <reaction evidence="16">
        <text>K(+)(in) = K(+)(out)</text>
        <dbReference type="Rhea" id="RHEA:29463"/>
        <dbReference type="ChEBI" id="CHEBI:29103"/>
    </reaction>
</comment>
<evidence type="ECO:0000256" key="3">
    <source>
        <dbReference type="ARBA" id="ARBA00022692"/>
    </source>
</evidence>
<comment type="subcellular location">
    <subcellularLocation>
        <location evidence="15">Postsynaptic cell membrane</location>
        <topology evidence="15">Multi-pass membrane protein</topology>
    </subcellularLocation>
</comment>
<keyword evidence="3 20" id="KW-0812">Transmembrane</keyword>
<keyword evidence="11" id="KW-0325">Glycoprotein</keyword>
<evidence type="ECO:0000256" key="20">
    <source>
        <dbReference type="RuleBase" id="RU000687"/>
    </source>
</evidence>
<evidence type="ECO:0000256" key="14">
    <source>
        <dbReference type="ARBA" id="ARBA00023303"/>
    </source>
</evidence>
<name>A0A8C4R0W6_EPTBU</name>
<keyword evidence="13" id="KW-1071">Ligand-gated ion channel</keyword>
<evidence type="ECO:0000313" key="24">
    <source>
        <dbReference type="Proteomes" id="UP000694388"/>
    </source>
</evidence>
<dbReference type="InterPro" id="IPR036734">
    <property type="entry name" value="Neur_chan_lig-bd_sf"/>
</dbReference>
<dbReference type="GO" id="GO:0045211">
    <property type="term" value="C:postsynaptic membrane"/>
    <property type="evidence" value="ECO:0007669"/>
    <property type="project" value="UniProtKB-SubCell"/>
</dbReference>
<keyword evidence="7 20" id="KW-0406">Ion transport</keyword>
<dbReference type="GeneTree" id="ENSGT00940000158478"/>
<keyword evidence="6" id="KW-0770">Synapse</keyword>
<evidence type="ECO:0000256" key="2">
    <source>
        <dbReference type="ARBA" id="ARBA00022475"/>
    </source>
</evidence>
<keyword evidence="5 20" id="KW-1133">Transmembrane helix</keyword>
<evidence type="ECO:0000256" key="5">
    <source>
        <dbReference type="ARBA" id="ARBA00022989"/>
    </source>
</evidence>
<keyword evidence="10" id="KW-0675">Receptor</keyword>
<evidence type="ECO:0000256" key="7">
    <source>
        <dbReference type="ARBA" id="ARBA00023065"/>
    </source>
</evidence>
<dbReference type="InterPro" id="IPR006029">
    <property type="entry name" value="Neurotrans-gated_channel_TM"/>
</dbReference>
<feature type="transmembrane region" description="Helical" evidence="20">
    <location>
        <begin position="312"/>
        <end position="333"/>
    </location>
</feature>
<keyword evidence="24" id="KW-1185">Reference proteome</keyword>
<evidence type="ECO:0000256" key="8">
    <source>
        <dbReference type="ARBA" id="ARBA00023136"/>
    </source>
</evidence>
<dbReference type="InterPro" id="IPR018000">
    <property type="entry name" value="Neurotransmitter_ion_chnl_CS"/>
</dbReference>
<evidence type="ECO:0000259" key="21">
    <source>
        <dbReference type="Pfam" id="PF02931"/>
    </source>
</evidence>
<dbReference type="SUPFAM" id="SSF90112">
    <property type="entry name" value="Neurotransmitter-gated ion-channel transmembrane pore"/>
    <property type="match status" value="1"/>
</dbReference>
<evidence type="ECO:0000313" key="23">
    <source>
        <dbReference type="Ensembl" id="ENSEBUP00000023134.1"/>
    </source>
</evidence>
<keyword evidence="1 20" id="KW-0813">Transport</keyword>
<dbReference type="Proteomes" id="UP000694388">
    <property type="component" value="Unplaced"/>
</dbReference>
<dbReference type="PROSITE" id="PS00236">
    <property type="entry name" value="NEUROTR_ION_CHANNEL"/>
    <property type="match status" value="1"/>
</dbReference>
<keyword evidence="4" id="KW-0732">Signal</keyword>
<protein>
    <submittedName>
        <fullName evidence="23">Uncharacterized protein</fullName>
    </submittedName>
</protein>
<dbReference type="Gene3D" id="2.70.170.10">
    <property type="entry name" value="Neurotransmitter-gated ion-channel ligand-binding domain"/>
    <property type="match status" value="1"/>
</dbReference>
<comment type="function">
    <text evidence="19">Forms serotonin (5-hydroxytryptamine/5-HT3)-activated cation-selective channel complexes, which when activated cause fast, depolarizing responses in neurons.</text>
</comment>
<evidence type="ECO:0000256" key="11">
    <source>
        <dbReference type="ARBA" id="ARBA00023180"/>
    </source>
</evidence>
<proteinExistence type="inferred from homology"/>
<evidence type="ECO:0000256" key="16">
    <source>
        <dbReference type="ARBA" id="ARBA00034430"/>
    </source>
</evidence>
<feature type="domain" description="Neurotransmitter-gated ion-channel transmembrane" evidence="22">
    <location>
        <begin position="167"/>
        <end position="273"/>
    </location>
</feature>
<dbReference type="PRINTS" id="PR00252">
    <property type="entry name" value="NRIONCHANNEL"/>
</dbReference>
<dbReference type="InterPro" id="IPR006201">
    <property type="entry name" value="Neur_channel"/>
</dbReference>
<keyword evidence="2" id="KW-1003">Cell membrane</keyword>
<sequence length="340" mass="39253">MLFWYDQEWRDDRLKWNPDDYGGINNIAFPLSMIWTPDVMLEEQLEHNVLLTEVYANVNSSGHVHHSVPTKVVISCLLNIYYFPFDSHNCSVMFASWLHLADDIVVDLTRDKESMINDRSILVEGGEWRLLAIDCFYDLLIRGKFQYSRYRFSFQIRRNSMFYVSSLVVPSALLLFADFISFYVPLIYPERISLKVNILLSYSIFLLIVMNMLPVTANDTPIIGLYLSACLGLLSSSMIETIFAIRMSFVDIGKSQKKGDGWLKRKVGKKFRVVQKSYGDTAESAGFPKKEKFAGLDEDEIRQRKAAKMDNFFFYIYTGTIVLLGTVIVVLWADYKDVKA</sequence>
<evidence type="ECO:0000256" key="12">
    <source>
        <dbReference type="ARBA" id="ARBA00023257"/>
    </source>
</evidence>
<evidence type="ECO:0000256" key="4">
    <source>
        <dbReference type="ARBA" id="ARBA00022729"/>
    </source>
</evidence>
<comment type="catalytic activity">
    <reaction evidence="17">
        <text>Na(+)(in) = Na(+)(out)</text>
        <dbReference type="Rhea" id="RHEA:34963"/>
        <dbReference type="ChEBI" id="CHEBI:29101"/>
    </reaction>
</comment>
<dbReference type="GO" id="GO:0005230">
    <property type="term" value="F:extracellular ligand-gated monoatomic ion channel activity"/>
    <property type="evidence" value="ECO:0007669"/>
    <property type="project" value="InterPro"/>
</dbReference>
<dbReference type="AlphaFoldDB" id="A0A8C4R0W6"/>
<dbReference type="InterPro" id="IPR038050">
    <property type="entry name" value="Neuro_actylchol_rec"/>
</dbReference>
<evidence type="ECO:0000256" key="13">
    <source>
        <dbReference type="ARBA" id="ARBA00023286"/>
    </source>
</evidence>
<evidence type="ECO:0000256" key="18">
    <source>
        <dbReference type="ARBA" id="ARBA00036634"/>
    </source>
</evidence>
<dbReference type="InterPro" id="IPR006202">
    <property type="entry name" value="Neur_chan_lig-bd"/>
</dbReference>
<evidence type="ECO:0000259" key="22">
    <source>
        <dbReference type="Pfam" id="PF02932"/>
    </source>
</evidence>
<evidence type="ECO:0000256" key="19">
    <source>
        <dbReference type="ARBA" id="ARBA00037540"/>
    </source>
</evidence>
<dbReference type="GO" id="GO:0004888">
    <property type="term" value="F:transmembrane signaling receptor activity"/>
    <property type="evidence" value="ECO:0007669"/>
    <property type="project" value="InterPro"/>
</dbReference>
<feature type="transmembrane region" description="Helical" evidence="20">
    <location>
        <begin position="161"/>
        <end position="184"/>
    </location>
</feature>
<reference evidence="23" key="2">
    <citation type="submission" date="2025-09" db="UniProtKB">
        <authorList>
            <consortium name="Ensembl"/>
        </authorList>
    </citation>
    <scope>IDENTIFICATION</scope>
</reference>
<keyword evidence="12" id="KW-0628">Postsynaptic cell membrane</keyword>
<organism evidence="23 24">
    <name type="scientific">Eptatretus burgeri</name>
    <name type="common">Inshore hagfish</name>
    <dbReference type="NCBI Taxonomy" id="7764"/>
    <lineage>
        <taxon>Eukaryota</taxon>
        <taxon>Metazoa</taxon>
        <taxon>Chordata</taxon>
        <taxon>Craniata</taxon>
        <taxon>Vertebrata</taxon>
        <taxon>Cyclostomata</taxon>
        <taxon>Myxini</taxon>
        <taxon>Myxiniformes</taxon>
        <taxon>Myxinidae</taxon>
        <taxon>Eptatretinae</taxon>
        <taxon>Eptatretus</taxon>
    </lineage>
</organism>